<keyword evidence="3" id="KW-1185">Reference proteome</keyword>
<dbReference type="SUPFAM" id="SSF54427">
    <property type="entry name" value="NTF2-like"/>
    <property type="match status" value="1"/>
</dbReference>
<dbReference type="InterPro" id="IPR037401">
    <property type="entry name" value="SnoaL-like"/>
</dbReference>
<dbReference type="Proteomes" id="UP000533598">
    <property type="component" value="Unassembled WGS sequence"/>
</dbReference>
<evidence type="ECO:0000313" key="3">
    <source>
        <dbReference type="Proteomes" id="UP000533598"/>
    </source>
</evidence>
<gene>
    <name evidence="2" type="ORF">HNR67_002253</name>
</gene>
<protein>
    <submittedName>
        <fullName evidence="2">Actinorhodin biosynthesis protein ActVIA</fullName>
    </submittedName>
</protein>
<dbReference type="Pfam" id="PF13577">
    <property type="entry name" value="SnoaL_4"/>
    <property type="match status" value="1"/>
</dbReference>
<proteinExistence type="predicted"/>
<feature type="domain" description="SnoaL-like" evidence="1">
    <location>
        <begin position="6"/>
        <end position="130"/>
    </location>
</feature>
<dbReference type="InterPro" id="IPR032710">
    <property type="entry name" value="NTF2-like_dom_sf"/>
</dbReference>
<dbReference type="AlphaFoldDB" id="A0A7W7C7U4"/>
<dbReference type="Gene3D" id="3.10.450.50">
    <property type="match status" value="1"/>
</dbReference>
<evidence type="ECO:0000313" key="2">
    <source>
        <dbReference type="EMBL" id="MBB4676135.1"/>
    </source>
</evidence>
<sequence length="140" mass="15990">MAEVDAERYVEVLRFYARQMALLDRLDLDGYLGTFTEDGVTHHVHHGKKLEGRAAMRAFAEAALPRYRENVPRHWNDHYEIEQDADGTLTVGYCSLVTLTDKEGKVRFESTFAVTDELVRAQGKLLVRLRTLVRDRPAAA</sequence>
<accession>A0A7W7C7U4</accession>
<evidence type="ECO:0000259" key="1">
    <source>
        <dbReference type="Pfam" id="PF13577"/>
    </source>
</evidence>
<organism evidence="2 3">
    <name type="scientific">Crossiella cryophila</name>
    <dbReference type="NCBI Taxonomy" id="43355"/>
    <lineage>
        <taxon>Bacteria</taxon>
        <taxon>Bacillati</taxon>
        <taxon>Actinomycetota</taxon>
        <taxon>Actinomycetes</taxon>
        <taxon>Pseudonocardiales</taxon>
        <taxon>Pseudonocardiaceae</taxon>
        <taxon>Crossiella</taxon>
    </lineage>
</organism>
<dbReference type="RefSeq" id="WP_185001998.1">
    <property type="nucleotide sequence ID" value="NZ_BAAAUI010000016.1"/>
</dbReference>
<dbReference type="EMBL" id="JACHMH010000001">
    <property type="protein sequence ID" value="MBB4676135.1"/>
    <property type="molecule type" value="Genomic_DNA"/>
</dbReference>
<name>A0A7W7C7U4_9PSEU</name>
<reference evidence="2 3" key="1">
    <citation type="submission" date="2020-08" db="EMBL/GenBank/DDBJ databases">
        <title>Sequencing the genomes of 1000 actinobacteria strains.</title>
        <authorList>
            <person name="Klenk H.-P."/>
        </authorList>
    </citation>
    <scope>NUCLEOTIDE SEQUENCE [LARGE SCALE GENOMIC DNA]</scope>
    <source>
        <strain evidence="2 3">DSM 44230</strain>
    </source>
</reference>
<comment type="caution">
    <text evidence="2">The sequence shown here is derived from an EMBL/GenBank/DDBJ whole genome shotgun (WGS) entry which is preliminary data.</text>
</comment>